<keyword evidence="2 5" id="KW-0812">Transmembrane</keyword>
<keyword evidence="7" id="KW-1185">Reference proteome</keyword>
<evidence type="ECO:0000313" key="7">
    <source>
        <dbReference type="Proteomes" id="UP000198820"/>
    </source>
</evidence>
<proteinExistence type="predicted"/>
<name>A0A1H4B2V7_9FLAO</name>
<protein>
    <recommendedName>
        <fullName evidence="8">DUF4870 domain-containing protein</fullName>
    </recommendedName>
</protein>
<evidence type="ECO:0000313" key="6">
    <source>
        <dbReference type="EMBL" id="SEA42222.1"/>
    </source>
</evidence>
<evidence type="ECO:0008006" key="8">
    <source>
        <dbReference type="Google" id="ProtNLM"/>
    </source>
</evidence>
<reference evidence="6 7" key="1">
    <citation type="submission" date="2016-10" db="EMBL/GenBank/DDBJ databases">
        <authorList>
            <person name="de Groot N.N."/>
        </authorList>
    </citation>
    <scope>NUCLEOTIDE SEQUENCE [LARGE SCALE GENOMIC DNA]</scope>
    <source>
        <strain evidence="6 7">DSM 23581</strain>
    </source>
</reference>
<feature type="transmembrane region" description="Helical" evidence="5">
    <location>
        <begin position="62"/>
        <end position="94"/>
    </location>
</feature>
<dbReference type="Pfam" id="PF09685">
    <property type="entry name" value="MamF_MmsF"/>
    <property type="match status" value="1"/>
</dbReference>
<dbReference type="EMBL" id="FNQF01000005">
    <property type="protein sequence ID" value="SEA42222.1"/>
    <property type="molecule type" value="Genomic_DNA"/>
</dbReference>
<dbReference type="RefSeq" id="WP_093244163.1">
    <property type="nucleotide sequence ID" value="NZ_FNQF01000005.1"/>
</dbReference>
<evidence type="ECO:0000256" key="2">
    <source>
        <dbReference type="ARBA" id="ARBA00022692"/>
    </source>
</evidence>
<evidence type="ECO:0000256" key="4">
    <source>
        <dbReference type="ARBA" id="ARBA00023136"/>
    </source>
</evidence>
<dbReference type="STRING" id="908615.SAMN05421540_105236"/>
<sequence length="118" mass="13249">MEVHQKAQREDKQIIMFTHLSQLLNLFTGFGGLIAPLIIWLVKKDEIINLDEEGKKVLNFQITMLIAAIVSIPLMLILIGFVIIFAVGLLTLIFPIINAVKANNGQPTSYPLSFKFLK</sequence>
<evidence type="ECO:0000256" key="3">
    <source>
        <dbReference type="ARBA" id="ARBA00022989"/>
    </source>
</evidence>
<organism evidence="6 7">
    <name type="scientific">Psychroflexus halocasei</name>
    <dbReference type="NCBI Taxonomy" id="908615"/>
    <lineage>
        <taxon>Bacteria</taxon>
        <taxon>Pseudomonadati</taxon>
        <taxon>Bacteroidota</taxon>
        <taxon>Flavobacteriia</taxon>
        <taxon>Flavobacteriales</taxon>
        <taxon>Flavobacteriaceae</taxon>
        <taxon>Psychroflexus</taxon>
    </lineage>
</organism>
<accession>A0A1H4B2V7</accession>
<evidence type="ECO:0000256" key="5">
    <source>
        <dbReference type="SAM" id="Phobius"/>
    </source>
</evidence>
<dbReference type="AlphaFoldDB" id="A0A1H4B2V7"/>
<dbReference type="InterPro" id="IPR019109">
    <property type="entry name" value="MamF_MmsF"/>
</dbReference>
<keyword evidence="3 5" id="KW-1133">Transmembrane helix</keyword>
<keyword evidence="4 5" id="KW-0472">Membrane</keyword>
<feature type="transmembrane region" description="Helical" evidence="5">
    <location>
        <begin position="20"/>
        <end position="42"/>
    </location>
</feature>
<dbReference type="Proteomes" id="UP000198820">
    <property type="component" value="Unassembled WGS sequence"/>
</dbReference>
<comment type="subcellular location">
    <subcellularLocation>
        <location evidence="1">Membrane</location>
        <topology evidence="1">Multi-pass membrane protein</topology>
    </subcellularLocation>
</comment>
<gene>
    <name evidence="6" type="ORF">SAMN05421540_105236</name>
</gene>
<evidence type="ECO:0000256" key="1">
    <source>
        <dbReference type="ARBA" id="ARBA00004141"/>
    </source>
</evidence>